<feature type="lipid moiety-binding region" description="S-palmitoyl cysteine; by host" evidence="32">
    <location>
        <position position="765"/>
    </location>
</feature>
<keyword evidence="28 32" id="KW-0325">Glycoprotein</keyword>
<evidence type="ECO:0000256" key="27">
    <source>
        <dbReference type="ARBA" id="ARBA00023157"/>
    </source>
</evidence>
<sequence length="857" mass="96896">MKVKGIRKSYQHWWKGGILLLGMLLMSSSATKQLWVTVYYGVPVWREANATLFCASDAKATSPEAHNVWATHACVPTDPNPQEIKLENVTEDFNMWKNNMVEQMHEDIISLWDQSLKPCVKLTPLCVTLKCTNTTTNTSSNSSGTIKEKMKNCSFNVTTNIRDKVQKEYALFYNLDIVAIDESENNNTNYTSYYRLTHCNTSTITQACPKISFEPIPIHYCAPAGFAILKCNNKTFSGKGPCTNVSTVQCTHGIKPVVSTQLLLNGSLAEKEVVIRSENFTDNAKIIIVQLNTSVEINCTRPGNNTRKSIHIGPGRAFYATGDIIGDIRRAHCNISGTKWRDTLKQVAQNLGEQFKNKTISFNHSSGGDPEIVMHSFNCGGEFFYCNTTQLFNSTWTNSGDGNWTSSDKLNGTITLPCRIRQIINMWQEVGKAMYAPPIRGYINCSSNITGILLTRDGGSENNTNSTEIFRPGGGDMRDNWRSELYKYKVVQIKPLGVAPTEAKRRVVQREKRAALGALFLGFLGAAGSTMGAASMTLTVQARQLLSGIVQQQSNLLRAIEAQQHLLQLTVWGIKQLQARVLAVERYLADQQLLGIWGCSGKLICTTAVPWNTSWSSKNLTDIWNNMTWMEWEKEIDNYTDTIYNLIEKAQNKQEENELELLKLDSWASLWNWFDISQWLWYIRIFIMIVGGLIGLRIVFTVLSVVNKVRKGYSPLSFQTRLPTQRGPDRPEGIEEEGGERDRDTSIRLVDGFLAIIWDDLRNLCLFSYHRLRDLLLIAARIVELLGRRGWEALKYWWNLLQYWSQELKNSAVSLYNATAIAVAEGTDRIIEVGQRIFRAILHIPTRIRQGLERALL</sequence>
<keyword evidence="23 32" id="KW-1039">Host endosome</keyword>
<dbReference type="Gene3D" id="1.20.5.490">
    <property type="entry name" value="Single helix bin"/>
    <property type="match status" value="1"/>
</dbReference>
<feature type="topological domain" description="Cytoplasmic" evidence="32">
    <location>
        <begin position="707"/>
        <end position="857"/>
    </location>
</feature>
<comment type="function">
    <text evidence="32">Surface protein gp120: Attaches the virus to the host lymphoid cell by binding to the primary receptor CD4. This interaction induces a structural rearrangement creating a high affinity binding site for a chemokine coreceptor like CXCR4 and/or CCR5. Acts as a ligand for CD209/DC-SIGN and CLEC4M/DC-SIGNR, which are respectively found on dendritic cells (DCs), and on endothelial cells of liver sinusoids and lymph node sinuses. These interactions allow capture of viral particles at mucosal surfaces by these cells and subsequent transmission to permissive cells. HIV subverts the migration properties of dendritic cells to gain access to CD4+ T-cells in lymph nodes. Virus transmission to permissive T-cells occurs either in trans (without DCs infection, through viral capture and transmission), or in cis (following DCs productive infection, through the usual CD4-gp120 interaction), thereby inducing a robust infection. In trans infection, bound virions remain infectious over days and it is proposed that they are not degraded, but protected in non-lysosomal acidic organelles within the DCs close to the cell membrane thus contributing to the viral infectious potential during DCs' migration from the periphery to the lymphoid tissues. On arrival at lymphoid tissues, intact virions recycle back to DCs' cell surface allowing virus transmission to CD4+ T-cells.</text>
</comment>
<comment type="PTM">
    <text evidence="32">Highly glycosylated by host. The high number of glycan on the protein is reffered to as 'glycan shield' because it contributes to hide protein sequence from adaptive immune system.</text>
</comment>
<dbReference type="EMBL" id="KM354908">
    <property type="protein sequence ID" value="AIX96591.1"/>
    <property type="molecule type" value="Genomic_RNA"/>
</dbReference>
<dbReference type="SUPFAM" id="SSF56502">
    <property type="entry name" value="gp120 core"/>
    <property type="match status" value="2"/>
</dbReference>
<dbReference type="GO" id="GO:0019062">
    <property type="term" value="P:virion attachment to host cell"/>
    <property type="evidence" value="ECO:0007669"/>
    <property type="project" value="UniProtKB-UniRule"/>
</dbReference>
<keyword evidence="13 32" id="KW-0165">Cleavage on pair of basic residues</keyword>
<dbReference type="GO" id="GO:1903908">
    <property type="term" value="P:positive regulation of plasma membrane raft polarization"/>
    <property type="evidence" value="ECO:0007669"/>
    <property type="project" value="UniProtKB-UniRule"/>
</dbReference>
<feature type="domain" description="Human immunodeficiency virus 1 envelope glycoprotein Gp120" evidence="35">
    <location>
        <begin position="143"/>
        <end position="513"/>
    </location>
</feature>
<feature type="region of interest" description="CD4-binding loop" evidence="32">
    <location>
        <begin position="365"/>
        <end position="375"/>
    </location>
</feature>
<evidence type="ECO:0000313" key="37">
    <source>
        <dbReference type="EMBL" id="AIX96591.1"/>
    </source>
</evidence>
<feature type="domain" description="Retroviral envelope protein GP41-like" evidence="36">
    <location>
        <begin position="531"/>
        <end position="720"/>
    </location>
</feature>
<dbReference type="FunFam" id="2.170.40.20:FF:000004">
    <property type="entry name" value="Envelope glycoprotein gp160"/>
    <property type="match status" value="1"/>
</dbReference>
<keyword evidence="7 32" id="KW-1168">Fusion of virus membrane with host membrane</keyword>
<keyword evidence="27 32" id="KW-1015">Disulfide bond</keyword>
<keyword evidence="18 32" id="KW-0946">Virion</keyword>
<feature type="chain" id="PRO_5023370640" description="Envelope glycoprotein gp160" evidence="32">
    <location>
        <begin position="33"/>
        <end position="857"/>
    </location>
</feature>
<evidence type="ECO:0000256" key="32">
    <source>
        <dbReference type="HAMAP-Rule" id="MF_04083"/>
    </source>
</evidence>
<dbReference type="GO" id="GO:0044175">
    <property type="term" value="C:host cell endosome membrane"/>
    <property type="evidence" value="ECO:0007669"/>
    <property type="project" value="UniProtKB-SubCell"/>
</dbReference>
<comment type="subcellular location">
    <molecule>Surface protein gp120</molecule>
    <subcellularLocation>
        <location evidence="32">Virion membrane</location>
        <topology evidence="32">Peripheral membrane protein</topology>
    </subcellularLocation>
    <subcellularLocation>
        <location evidence="32">Host cell membrane</location>
        <topology evidence="32">Peripheral membrane protein</topology>
    </subcellularLocation>
    <subcellularLocation>
        <location evidence="32">Host endosome membrane</location>
        <topology evidence="32">Single-pass type I membrane protein</topology>
    </subcellularLocation>
    <text evidence="32">The surface protein is not anchored to the viral envelope, but associates with the extravirion surface through its binding to TM. It is probably concentrated at the site of budding and incorporated into the virions possibly by contacts between the cytoplasmic tail of Env and the N-terminus of Gag.</text>
</comment>
<keyword evidence="20 32" id="KW-0261">Viral envelope protein</keyword>
<dbReference type="GO" id="GO:0075512">
    <property type="term" value="P:clathrin-dependent endocytosis of virus by host cell"/>
    <property type="evidence" value="ECO:0007669"/>
    <property type="project" value="UniProtKB-UniRule"/>
</dbReference>
<feature type="disulfide bond" evidence="32">
    <location>
        <begin position="599"/>
        <end position="605"/>
    </location>
</feature>
<feature type="domain" description="Human immunodeficiency virus 1 envelope glycoprotein Gp120" evidence="35">
    <location>
        <begin position="34"/>
        <end position="141"/>
    </location>
</feature>
<organismHost>
    <name type="scientific">Homo sapiens</name>
    <name type="common">Human</name>
    <dbReference type="NCBI Taxonomy" id="9606"/>
</organismHost>
<evidence type="ECO:0000256" key="15">
    <source>
        <dbReference type="ARBA" id="ARBA00022703"/>
    </source>
</evidence>
<comment type="subcellular location">
    <molecule>Transmembrane protein gp41</molecule>
    <subcellularLocation>
        <location evidence="32">Virion membrane</location>
        <topology evidence="32">Single-pass type I membrane protein</topology>
    </subcellularLocation>
    <subcellularLocation>
        <location evidence="32">Host cell membrane</location>
        <topology evidence="32">Single-pass type I membrane protein</topology>
    </subcellularLocation>
    <subcellularLocation>
        <location evidence="32">Host endosome membrane</location>
        <topology evidence="32">Single-pass type I membrane protein</topology>
    </subcellularLocation>
    <text evidence="32">It is probably concentrated at the site of budding and incorporated into the virions possibly by contacts between the cytoplasmic tail of Env and the N-terminus of Gag.</text>
</comment>
<keyword evidence="14 32" id="KW-0812">Transmembrane</keyword>
<dbReference type="InterPro" id="IPR000328">
    <property type="entry name" value="GP41-like"/>
</dbReference>
<evidence type="ECO:0000256" key="30">
    <source>
        <dbReference type="ARBA" id="ARBA00023288"/>
    </source>
</evidence>
<dbReference type="GO" id="GO:0005198">
    <property type="term" value="F:structural molecule activity"/>
    <property type="evidence" value="ECO:0007669"/>
    <property type="project" value="UniProtKB-UniRule"/>
</dbReference>
<keyword evidence="9 32" id="KW-1032">Host cell membrane</keyword>
<comment type="domain">
    <text evidence="32">Some of the most genetically diverse regions of the viral genome are present in Env. They are called variable regions 1 through 5 (V1 through V5). Coreceptor usage of gp120 is determined mainly by the primary structure of the third variable region (V3) in the outer domain of gp120. The sequence of V3 determines which coreceptor, CCR5 and/or CXCR4 (corresponding to R5/macrophage, X4/T cell and R5X4/T cell and macrophage tropism), is used to trigger the fusion potential of the Env complex, and hence which cells the virus can infect. Binding to CCR5 involves a region adjacent in addition to V3.</text>
</comment>
<evidence type="ECO:0000259" key="35">
    <source>
        <dbReference type="Pfam" id="PF00516"/>
    </source>
</evidence>
<evidence type="ECO:0000256" key="10">
    <source>
        <dbReference type="ARBA" id="ARBA00022570"/>
    </source>
</evidence>
<protein>
    <recommendedName>
        <fullName evidence="32">Envelope glycoprotein gp160</fullName>
    </recommendedName>
    <alternativeName>
        <fullName evidence="32">Env polyprotein</fullName>
    </alternativeName>
    <component>
        <recommendedName>
            <fullName evidence="32">Surface protein gp120</fullName>
            <shortName evidence="32">SU</shortName>
        </recommendedName>
        <alternativeName>
            <fullName evidence="32">Glycoprotein 120</fullName>
            <shortName evidence="32">gp120</shortName>
        </alternativeName>
    </component>
    <component>
        <recommendedName>
            <fullName evidence="32">Transmembrane protein gp41</fullName>
            <shortName evidence="32">TM</shortName>
        </recommendedName>
        <alternativeName>
            <fullName evidence="32">Glycoprotein 41</fullName>
            <shortName evidence="32">gp41</shortName>
        </alternativeName>
    </component>
</protein>
<keyword evidence="24 32" id="KW-0175">Coiled coil</keyword>
<feature type="chain" id="PRO_5023370639" description="Transmembrane protein gp41" evidence="32">
    <location>
        <begin position="514"/>
        <end position="857"/>
    </location>
</feature>
<evidence type="ECO:0000256" key="12">
    <source>
        <dbReference type="ARBA" id="ARBA00022595"/>
    </source>
</evidence>
<evidence type="ECO:0000256" key="5">
    <source>
        <dbReference type="ARBA" id="ARBA00004578"/>
    </source>
</evidence>
<name>A0A0A1CK23_HV1</name>
<keyword evidence="31 32" id="KW-1160">Virus entry into host cell</keyword>
<comment type="PTM">
    <text evidence="32">Specific enzymatic cleavages in vivo yield mature proteins. Envelope glycoproteins are synthesized as a inactive precursor that is heavily N-glycosylated and processed likely by host cell furin in the Golgi to yield the mature SU and TM proteins. The cleavage site between SU and TM requires the minimal sequence [KR]-X-[KR]-R. About 2 of the 9 disulfide bonds of gp41 are reduced by P4HB/PDI, following binding to CD4 receptor.</text>
</comment>
<keyword evidence="30 32" id="KW-0449">Lipoprotein</keyword>
<evidence type="ECO:0000256" key="6">
    <source>
        <dbReference type="ARBA" id="ARBA00004650"/>
    </source>
</evidence>
<comment type="caution">
    <text evidence="32">Lacks conserved residue(s) required for the propagation of feature annotation.</text>
</comment>
<dbReference type="GO" id="GO:0055036">
    <property type="term" value="C:virion membrane"/>
    <property type="evidence" value="ECO:0007669"/>
    <property type="project" value="UniProtKB-SubCell"/>
</dbReference>
<comment type="domain">
    <text evidence="32 33">The 17 amino acids long immunosuppressive region is present in many retroviral envelope proteins. Synthetic peptides derived from this relatively conserved sequence inhibit immune function in vitro and in vivo.</text>
</comment>
<keyword evidence="19 32" id="KW-1043">Host membrane</keyword>
<feature type="region of interest" description="MPER; binding to GalCer" evidence="32">
    <location>
        <begin position="663"/>
        <end position="684"/>
    </location>
</feature>
<comment type="miscellaneous">
    <text evidence="32">HIV-1 lineages are divided in three main groups, M (for Major), O (for Outlier), and N (for New, or Non-M, Non-O). The vast majority of strains found worldwide belong to the group M. Group O seems to be endemic to and largely confined to Cameroon and neighboring countries in West Central Africa, where these viruses represent a small minority of HIV-1 strains. The group N is represented by a limited number of isolates from Cameroonian persons. The group M is further subdivided in 9 clades or subtypes (A to D, F to H, J and K).</text>
</comment>
<keyword evidence="25 32" id="KW-0472">Membrane</keyword>
<keyword evidence="21 32" id="KW-1164">Virus endocytosis by host</keyword>
<dbReference type="FunFam" id="2.170.40.20:FF:000003">
    <property type="entry name" value="Envelope glycoprotein gp160"/>
    <property type="match status" value="1"/>
</dbReference>
<dbReference type="FunFam" id="1.10.287.210:FF:000001">
    <property type="entry name" value="Envelope glycoprotein gp160"/>
    <property type="match status" value="1"/>
</dbReference>
<feature type="short sequence motif" description="YXXL motif; contains endocytosis signal" evidence="32">
    <location>
        <begin position="713"/>
        <end position="716"/>
    </location>
</feature>
<comment type="domain">
    <text evidence="32">The CD4-binding region is targeted by the antibody b12.</text>
</comment>
<dbReference type="InterPro" id="IPR037527">
    <property type="entry name" value="Gp160"/>
</dbReference>
<keyword evidence="16 32" id="KW-0732">Signal</keyword>
<dbReference type="InterPro" id="IPR036377">
    <property type="entry name" value="Gp120_core_sf"/>
</dbReference>
<feature type="disulfide bond" evidence="32">
    <location>
        <begin position="221"/>
        <end position="250"/>
    </location>
</feature>
<feature type="coiled-coil region" evidence="32">
    <location>
        <begin position="634"/>
        <end position="668"/>
    </location>
</feature>
<evidence type="ECO:0000256" key="4">
    <source>
        <dbReference type="ARBA" id="ARBA00004563"/>
    </source>
</evidence>
<dbReference type="InterPro" id="IPR000777">
    <property type="entry name" value="HIV1_Gp120"/>
</dbReference>
<proteinExistence type="inferred from homology"/>
<dbReference type="FunFam" id="1.20.5.490:FF:000001">
    <property type="entry name" value="Envelope glycoprotein gp160"/>
    <property type="match status" value="1"/>
</dbReference>
<reference evidence="37" key="1">
    <citation type="submission" date="2014-08" db="EMBL/GenBank/DDBJ databases">
        <authorList>
            <person name="Buckheit Sturdevant C."/>
            <person name="Joseph S.B."/>
            <person name="Schnell G."/>
            <person name="Price R.W."/>
            <person name="Swanstrom R."/>
            <person name="Spudich S."/>
        </authorList>
    </citation>
    <scope>NUCLEOTIDE SEQUENCE</scope>
    <source>
        <strain evidence="37">9071_022311_CSF_19</strain>
    </source>
</reference>
<evidence type="ECO:0000259" key="36">
    <source>
        <dbReference type="Pfam" id="PF00517"/>
    </source>
</evidence>
<evidence type="ECO:0000256" key="24">
    <source>
        <dbReference type="ARBA" id="ARBA00023054"/>
    </source>
</evidence>
<evidence type="ECO:0000256" key="14">
    <source>
        <dbReference type="ARBA" id="ARBA00022692"/>
    </source>
</evidence>
<dbReference type="Pfam" id="PF00516">
    <property type="entry name" value="GP120"/>
    <property type="match status" value="2"/>
</dbReference>
<evidence type="ECO:0000256" key="11">
    <source>
        <dbReference type="ARBA" id="ARBA00022581"/>
    </source>
</evidence>
<accession>A0A0A1CK23</accession>
<organism evidence="37">
    <name type="scientific">Human immunodeficiency virus type 1</name>
    <name type="common">HIV-1</name>
    <dbReference type="NCBI Taxonomy" id="11676"/>
    <lineage>
        <taxon>Viruses</taxon>
        <taxon>Riboviria</taxon>
        <taxon>Pararnavirae</taxon>
        <taxon>Artverviricota</taxon>
        <taxon>Revtraviricetes</taxon>
        <taxon>Ortervirales</taxon>
        <taxon>Retroviridae</taxon>
        <taxon>Orthoretrovirinae</taxon>
        <taxon>Lentivirus</taxon>
        <taxon>Lentivirus humimdef1</taxon>
    </lineage>
</organism>
<feature type="region of interest" description="Disordered" evidence="34">
    <location>
        <begin position="722"/>
        <end position="742"/>
    </location>
</feature>
<feature type="site" description="Cleavage; by host furin" evidence="32">
    <location>
        <begin position="513"/>
        <end position="514"/>
    </location>
</feature>
<dbReference type="Gene3D" id="1.10.287.210">
    <property type="match status" value="1"/>
</dbReference>
<feature type="disulfide bond" evidence="32">
    <location>
        <begin position="231"/>
        <end position="242"/>
    </location>
</feature>
<feature type="transmembrane region" description="Helical" evidence="33">
    <location>
        <begin position="679"/>
        <end position="706"/>
    </location>
</feature>
<dbReference type="Pfam" id="PF00517">
    <property type="entry name" value="GP41"/>
    <property type="match status" value="1"/>
</dbReference>
<evidence type="ECO:0000256" key="2">
    <source>
        <dbReference type="ARBA" id="ARBA00004433"/>
    </source>
</evidence>
<keyword evidence="17 32" id="KW-1161">Viral attachment to host cell</keyword>
<keyword evidence="11 32" id="KW-0945">Host-virus interaction</keyword>
<evidence type="ECO:0000256" key="16">
    <source>
        <dbReference type="ARBA" id="ARBA00022729"/>
    </source>
</evidence>
<keyword evidence="29 32" id="KW-0899">Viral immunoevasion</keyword>
<evidence type="ECO:0000256" key="7">
    <source>
        <dbReference type="ARBA" id="ARBA00022506"/>
    </source>
</evidence>
<comment type="subunit">
    <text evidence="32">The mature envelope protein (Env) consists of a homotrimer of non-covalently associated gp120-gp41 heterodimers. The resulting complex protrudes from the virus surface as a spike. There seems to be as few as 10 spikes on the average virion. Surface protein gp120 interacts with host CD4, CCR5 and CXCR4. Gp120 also interacts with the C-type lectins CD209/DC-SIGN and CLEC4M/DC-SIGNR (collectively referred to as DC-SIGN(R)). Gp120 and gp41 interact with GalCer. Gp120 interacts with host ITGA4/ITGB7 complex; on CD4+ T-cells, this interaction results in rapid activation of integrin ITGAL/LFA-1, which facilitates efficient cell-to-cell spreading of HIV-1. Gp120 interacts with cell-associated heparan sulfate; this interaction increases virus infectivity on permissive cells and may be involved in infection of CD4- cells.</text>
</comment>
<comment type="similarity">
    <text evidence="32">Belongs to the HIV-1 env protein family.</text>
</comment>
<comment type="domain">
    <text evidence="32">The YXXL motif is involved in determining the exact site of viral release at the surface of infected mononuclear cells and promotes endocytosis. YXXL and di-leucine endocytosis motifs interact directly or indirectly with the clathrin adapter complexes, opperate independently, and their activities are not additive.</text>
</comment>
<keyword evidence="15 32" id="KW-0053">Apoptosis</keyword>
<keyword evidence="26 32" id="KW-0564">Palmitate</keyword>
<gene>
    <name evidence="32 37" type="primary">env</name>
</gene>
<evidence type="ECO:0000256" key="33">
    <source>
        <dbReference type="RuleBase" id="RU363095"/>
    </source>
</evidence>
<evidence type="ECO:0000256" key="28">
    <source>
        <dbReference type="ARBA" id="ARBA00023180"/>
    </source>
</evidence>
<dbReference type="CDD" id="cd09909">
    <property type="entry name" value="HIV-1-like_HR1-HR2"/>
    <property type="match status" value="1"/>
</dbReference>
<feature type="region of interest" description="Immunosuppression" evidence="32">
    <location>
        <begin position="575"/>
        <end position="593"/>
    </location>
</feature>
<dbReference type="GO" id="GO:0019031">
    <property type="term" value="C:viral envelope"/>
    <property type="evidence" value="ECO:0007669"/>
    <property type="project" value="UniProtKB-KW"/>
</dbReference>
<dbReference type="GO" id="GO:1903911">
    <property type="term" value="P:positive regulation of receptor clustering"/>
    <property type="evidence" value="ECO:0007669"/>
    <property type="project" value="UniProtKB-UniRule"/>
</dbReference>
<evidence type="ECO:0000256" key="31">
    <source>
        <dbReference type="ARBA" id="ARBA00023296"/>
    </source>
</evidence>
<dbReference type="GO" id="GO:0019082">
    <property type="term" value="P:viral protein processing"/>
    <property type="evidence" value="ECO:0007669"/>
    <property type="project" value="UniProtKB-UniRule"/>
</dbReference>
<evidence type="ECO:0000256" key="17">
    <source>
        <dbReference type="ARBA" id="ARBA00022804"/>
    </source>
</evidence>
<dbReference type="SUPFAM" id="SSF58069">
    <property type="entry name" value="Virus ectodomain"/>
    <property type="match status" value="1"/>
</dbReference>
<dbReference type="GO" id="GO:0016020">
    <property type="term" value="C:membrane"/>
    <property type="evidence" value="ECO:0007669"/>
    <property type="project" value="UniProtKB-UniRule"/>
</dbReference>
<evidence type="ECO:0000256" key="3">
    <source>
        <dbReference type="ARBA" id="ARBA00004505"/>
    </source>
</evidence>
<evidence type="ECO:0000256" key="1">
    <source>
        <dbReference type="ARBA" id="ARBA00004402"/>
    </source>
</evidence>
<evidence type="ECO:0000256" key="29">
    <source>
        <dbReference type="ARBA" id="ARBA00023280"/>
    </source>
</evidence>
<feature type="disulfide bond" evidence="32">
    <location>
        <begin position="54"/>
        <end position="74"/>
    </location>
</feature>
<keyword evidence="10 32" id="KW-1165">Clathrin-mediated endocytosis of virus by host</keyword>
<dbReference type="Gene3D" id="2.170.40.20">
    <property type="entry name" value="Human immunodeficiency virus 1, Gp160, envelope glycoprotein"/>
    <property type="match status" value="2"/>
</dbReference>
<dbReference type="GO" id="GO:0052031">
    <property type="term" value="P:symbiont-mediated perturbation of host defense response"/>
    <property type="evidence" value="ECO:0007669"/>
    <property type="project" value="UniProtKB-UniRule"/>
</dbReference>
<dbReference type="GO" id="GO:0019064">
    <property type="term" value="P:fusion of virus membrane with host plasma membrane"/>
    <property type="evidence" value="ECO:0007669"/>
    <property type="project" value="UniProtKB-UniRule"/>
</dbReference>
<evidence type="ECO:0000256" key="23">
    <source>
        <dbReference type="ARBA" id="ARBA00023046"/>
    </source>
</evidence>
<evidence type="ECO:0000256" key="18">
    <source>
        <dbReference type="ARBA" id="ARBA00022844"/>
    </source>
</evidence>
<keyword evidence="8 32" id="KW-1170">Fusion of virus membrane with host endosomal membrane</keyword>
<evidence type="ECO:0000256" key="8">
    <source>
        <dbReference type="ARBA" id="ARBA00022510"/>
    </source>
</evidence>
<comment type="miscellaneous">
    <text evidence="32">Inhibitors targeting HIV-1 viral envelope proteins are used as antiretroviral drugs. Attachment of virions to the cell surface via non-specific interactions and CD4 binding can be blocked by inhibitors that include cyanovirin-N, cyclotriazadisulfonamide analogs, PRO 2000, TNX 355 and PRO 542. In addition, BMS 806 can block CD4-induced conformational changes. Env interactions with the coreceptor molecules can be targeted by CCR5 antagonists including SCH-D, maraviroc (UK 427857) and aplaviroc (GW 873140), and the CXCR4 antagonist AMD 070. Fusion of viral and cellular membranes can be inhibited by peptides such as enfuvirtide and tifuvirtide (T 1249). Resistance to inhibitors associated with mutations in Env are observed. Most of the time, single mutations confer only a modest reduction in drug susceptibility. Combination of several mutations is usually required to develop a high-level drug resistance.</text>
</comment>
<dbReference type="GO" id="GO:0020002">
    <property type="term" value="C:host cell plasma membrane"/>
    <property type="evidence" value="ECO:0007669"/>
    <property type="project" value="UniProtKB-SubCell"/>
</dbReference>
<evidence type="ECO:0000256" key="34">
    <source>
        <dbReference type="SAM" id="MobiDB-lite"/>
    </source>
</evidence>
<evidence type="ECO:0000256" key="22">
    <source>
        <dbReference type="ARBA" id="ARBA00022989"/>
    </source>
</evidence>
<comment type="function">
    <text evidence="32">Transmembrane protein gp41: Acts as a class I viral fusion protein. Under the current model, the protein has at least 3 conformational states: pre-fusion native state, pre-hairpin intermediate state, and post-fusion hairpin state. During fusion of viral and target intracellular membranes, the coiled coil regions (heptad repeats) assume a trimer-of-hairpins structure, positioning the fusion peptide in close proximity to the C-terminal region of the ectodomain. The formation of this structure appears to drive apposition and subsequent fusion of viral and target cell membranes. Complete fusion occurs in host cell endosomes and is dynamin-dependent, however some lipid transfer might occur at the plasma membrane. The virus undergoes clathrin-dependent internalization long before endosomal fusion, thus minimizing the surface exposure of conserved viral epitopes during fusion and reducing the efficacy of inhibitors targeting these epitopes. Membranes fusion leads to delivery of the nucleocapsid into the cytoplasm.</text>
</comment>
<reference evidence="37" key="2">
    <citation type="journal article" date="2015" name="PLoS Pathog.">
        <title>Compartmentalized Replication of R5 T Cell-Tropic HIV-1 in the Central Nervous System Early in the Course of Infection.</title>
        <authorList>
            <person name="Sturdevant C.B."/>
            <person name="Joseph S.B."/>
            <person name="Schnell G."/>
            <person name="Price R.W."/>
            <person name="Swanstrom R."/>
            <person name="Spudich S."/>
        </authorList>
    </citation>
    <scope>NUCLEOTIDE SEQUENCE</scope>
    <source>
        <strain evidence="37">9071_022311_CSF_19</strain>
    </source>
</reference>
<keyword evidence="12 32" id="KW-1162">Viral penetration into host cytoplasm</keyword>
<evidence type="ECO:0000256" key="25">
    <source>
        <dbReference type="ARBA" id="ARBA00023136"/>
    </source>
</evidence>
<comment type="PTM">
    <text evidence="32">Palmitoylation of the transmembrane protein and of Env polyprotein (prior to its proteolytic cleavage) is essential for their association with host cell membrane lipid rafts. Palmitoylation is therefore required for envelope trafficking to classical lipid rafts, but not for viral replication.</text>
</comment>
<evidence type="ECO:0000256" key="13">
    <source>
        <dbReference type="ARBA" id="ARBA00022685"/>
    </source>
</evidence>
<evidence type="ECO:0000256" key="9">
    <source>
        <dbReference type="ARBA" id="ARBA00022511"/>
    </source>
</evidence>
<comment type="domain">
    <text evidence="32">The membrane proximal external region (MPER) present in gp41 is a tryptophan-rich region recognized by the antibodies 2F5, Z13, and 4E10. MPER seems to play a role in fusion.</text>
</comment>
<dbReference type="GO" id="GO:0039654">
    <property type="term" value="P:fusion of virus membrane with host endosome membrane"/>
    <property type="evidence" value="ECO:0007669"/>
    <property type="project" value="UniProtKB-UniRule"/>
</dbReference>
<dbReference type="HAMAP" id="MF_04083">
    <property type="entry name" value="HIV_ENV"/>
    <property type="match status" value="1"/>
</dbReference>
<keyword evidence="22 32" id="KW-1133">Transmembrane helix</keyword>
<comment type="function">
    <text evidence="32">Envelope glycoprotein gp160: Oligomerizes in the host endoplasmic reticulum into predominantly trimers. In a second time, gp160 transits in the host Golgi, where glycosylation is completed. The precursor is then proteolytically cleaved in the trans-Golgi and thereby activated by cellular furin or furin-like proteases to produce gp120 and gp41.</text>
</comment>
<evidence type="ECO:0000256" key="19">
    <source>
        <dbReference type="ARBA" id="ARBA00022870"/>
    </source>
</evidence>
<evidence type="ECO:0000256" key="21">
    <source>
        <dbReference type="ARBA" id="ARBA00022890"/>
    </source>
</evidence>
<evidence type="ECO:0000256" key="26">
    <source>
        <dbReference type="ARBA" id="ARBA00023139"/>
    </source>
</evidence>
<evidence type="ECO:0000256" key="20">
    <source>
        <dbReference type="ARBA" id="ARBA00022879"/>
    </source>
</evidence>
<comment type="subcellular location">
    <subcellularLocation>
        <location evidence="3">Host cell membrane</location>
        <topology evidence="3">Peripheral membrane protein</topology>
    </subcellularLocation>
    <subcellularLocation>
        <location evidence="1">Host cell membrane</location>
        <topology evidence="1">Single-pass type I membrane protein</topology>
    </subcellularLocation>
    <subcellularLocation>
        <location evidence="2">Host endosome membrane</location>
        <topology evidence="2">Peripheral membrane protein</topology>
    </subcellularLocation>
    <subcellularLocation>
        <location evidence="5">Host endosome membrane</location>
        <topology evidence="5">Single-pass type I membrane protein</topology>
    </subcellularLocation>
    <subcellularLocation>
        <location evidence="6">Virion membrane</location>
        <topology evidence="6">Peripheral membrane protein</topology>
    </subcellularLocation>
    <subcellularLocation>
        <location evidence="4">Virion membrane</location>
        <topology evidence="4">Single-pass type I membrane protein</topology>
    </subcellularLocation>
</comment>
<feature type="short sequence motif" description="Di-leucine internalization motif" evidence="32">
    <location>
        <begin position="856"/>
        <end position="857"/>
    </location>
</feature>